<feature type="region of interest" description="Disordered" evidence="14">
    <location>
        <begin position="1414"/>
        <end position="1490"/>
    </location>
</feature>
<dbReference type="SUPFAM" id="SSF57667">
    <property type="entry name" value="beta-beta-alpha zinc fingers"/>
    <property type="match status" value="3"/>
</dbReference>
<dbReference type="Pfam" id="PF00046">
    <property type="entry name" value="Homeodomain"/>
    <property type="match status" value="4"/>
</dbReference>
<feature type="compositionally biased region" description="Low complexity" evidence="14">
    <location>
        <begin position="30"/>
        <end position="39"/>
    </location>
</feature>
<dbReference type="GO" id="GO:0005634">
    <property type="term" value="C:nucleus"/>
    <property type="evidence" value="ECO:0007669"/>
    <property type="project" value="UniProtKB-SubCell"/>
</dbReference>
<feature type="region of interest" description="Disordered" evidence="14">
    <location>
        <begin position="298"/>
        <end position="323"/>
    </location>
</feature>
<feature type="region of interest" description="Disordered" evidence="14">
    <location>
        <begin position="1935"/>
        <end position="1954"/>
    </location>
</feature>
<keyword evidence="2" id="KW-0479">Metal-binding</keyword>
<feature type="region of interest" description="Disordered" evidence="14">
    <location>
        <begin position="671"/>
        <end position="696"/>
    </location>
</feature>
<feature type="compositionally biased region" description="Polar residues" evidence="14">
    <location>
        <begin position="2861"/>
        <end position="2870"/>
    </location>
</feature>
<feature type="region of interest" description="Disordered" evidence="14">
    <location>
        <begin position="341"/>
        <end position="362"/>
    </location>
</feature>
<evidence type="ECO:0000256" key="6">
    <source>
        <dbReference type="ARBA" id="ARBA00023015"/>
    </source>
</evidence>
<dbReference type="InterPro" id="IPR001356">
    <property type="entry name" value="HD"/>
</dbReference>
<feature type="domain" description="Homeobox" evidence="15">
    <location>
        <begin position="2437"/>
        <end position="2497"/>
    </location>
</feature>
<dbReference type="FunFam" id="1.10.10.60:FF:000064">
    <property type="entry name" value="Zinc finger homeobox protein 4"/>
    <property type="match status" value="1"/>
</dbReference>
<feature type="compositionally biased region" description="Low complexity" evidence="14">
    <location>
        <begin position="2008"/>
        <end position="2029"/>
    </location>
</feature>
<dbReference type="EMBL" id="HACA01003873">
    <property type="protein sequence ID" value="CDW21234.1"/>
    <property type="molecule type" value="Transcribed_RNA"/>
</dbReference>
<feature type="region of interest" description="Disordered" evidence="14">
    <location>
        <begin position="2360"/>
        <end position="2441"/>
    </location>
</feature>
<evidence type="ECO:0000256" key="11">
    <source>
        <dbReference type="PROSITE-ProRule" id="PRU00042"/>
    </source>
</evidence>
<feature type="compositionally biased region" description="Basic and acidic residues" evidence="14">
    <location>
        <begin position="1974"/>
        <end position="1988"/>
    </location>
</feature>
<feature type="domain" description="Homeobox" evidence="15">
    <location>
        <begin position="2709"/>
        <end position="2769"/>
    </location>
</feature>
<dbReference type="Gene3D" id="3.30.160.60">
    <property type="entry name" value="Classic Zinc Finger"/>
    <property type="match status" value="3"/>
</dbReference>
<feature type="compositionally biased region" description="Basic and acidic residues" evidence="14">
    <location>
        <begin position="1469"/>
        <end position="1485"/>
    </location>
</feature>
<feature type="compositionally biased region" description="Low complexity" evidence="14">
    <location>
        <begin position="2255"/>
        <end position="2266"/>
    </location>
</feature>
<dbReference type="FunFam" id="3.30.160.60:FF:000081">
    <property type="entry name" value="Zinc finger homeobox protein 4"/>
    <property type="match status" value="1"/>
</dbReference>
<evidence type="ECO:0000256" key="9">
    <source>
        <dbReference type="ARBA" id="ARBA00023163"/>
    </source>
</evidence>
<feature type="compositionally biased region" description="Polar residues" evidence="14">
    <location>
        <begin position="2888"/>
        <end position="2904"/>
    </location>
</feature>
<feature type="compositionally biased region" description="Low complexity" evidence="14">
    <location>
        <begin position="348"/>
        <end position="360"/>
    </location>
</feature>
<feature type="region of interest" description="Disordered" evidence="14">
    <location>
        <begin position="1"/>
        <end position="56"/>
    </location>
</feature>
<keyword evidence="7 12" id="KW-0238">DNA-binding</keyword>
<dbReference type="InterPro" id="IPR036236">
    <property type="entry name" value="Znf_C2H2_sf"/>
</dbReference>
<organism evidence="17">
    <name type="scientific">Lepeophtheirus salmonis</name>
    <name type="common">Salmon louse</name>
    <name type="synonym">Caligus salmonis</name>
    <dbReference type="NCBI Taxonomy" id="72036"/>
    <lineage>
        <taxon>Eukaryota</taxon>
        <taxon>Metazoa</taxon>
        <taxon>Ecdysozoa</taxon>
        <taxon>Arthropoda</taxon>
        <taxon>Crustacea</taxon>
        <taxon>Multicrustacea</taxon>
        <taxon>Hexanauplia</taxon>
        <taxon>Copepoda</taxon>
        <taxon>Siphonostomatoida</taxon>
        <taxon>Caligidae</taxon>
        <taxon>Lepeophtheirus</taxon>
    </lineage>
</organism>
<dbReference type="PROSITE" id="PS00028">
    <property type="entry name" value="ZINC_FINGER_C2H2_1"/>
    <property type="match status" value="8"/>
</dbReference>
<feature type="domain" description="C2H2-type" evidence="16">
    <location>
        <begin position="1131"/>
        <end position="1162"/>
    </location>
</feature>
<evidence type="ECO:0000256" key="7">
    <source>
        <dbReference type="ARBA" id="ARBA00023125"/>
    </source>
</evidence>
<feature type="compositionally biased region" description="Low complexity" evidence="14">
    <location>
        <begin position="924"/>
        <end position="945"/>
    </location>
</feature>
<dbReference type="Gene3D" id="1.10.10.60">
    <property type="entry name" value="Homeodomain-like"/>
    <property type="match status" value="4"/>
</dbReference>
<keyword evidence="6" id="KW-0805">Transcription regulation</keyword>
<accession>A0A0K2T580</accession>
<evidence type="ECO:0000256" key="14">
    <source>
        <dbReference type="SAM" id="MobiDB-lite"/>
    </source>
</evidence>
<dbReference type="InterPro" id="IPR017970">
    <property type="entry name" value="Homeobox_CS"/>
</dbReference>
<name>A0A0K2T580_LEPSM</name>
<feature type="region of interest" description="Disordered" evidence="14">
    <location>
        <begin position="909"/>
        <end position="1016"/>
    </location>
</feature>
<feature type="compositionally biased region" description="Basic and acidic residues" evidence="14">
    <location>
        <begin position="946"/>
        <end position="957"/>
    </location>
</feature>
<feature type="region of interest" description="Disordered" evidence="14">
    <location>
        <begin position="2606"/>
        <end position="2625"/>
    </location>
</feature>
<dbReference type="InterPro" id="IPR013087">
    <property type="entry name" value="Znf_C2H2_type"/>
</dbReference>
<feature type="compositionally biased region" description="Gly residues" evidence="14">
    <location>
        <begin position="2575"/>
        <end position="2585"/>
    </location>
</feature>
<keyword evidence="8 12" id="KW-0371">Homeobox</keyword>
<feature type="domain" description="C2H2-type" evidence="16">
    <location>
        <begin position="1207"/>
        <end position="1236"/>
    </location>
</feature>
<feature type="domain" description="C2H2-type" evidence="16">
    <location>
        <begin position="1014"/>
        <end position="1042"/>
    </location>
</feature>
<protein>
    <submittedName>
        <fullName evidence="17">Uncharacterized protein</fullName>
    </submittedName>
</protein>
<feature type="region of interest" description="Disordered" evidence="14">
    <location>
        <begin position="2255"/>
        <end position="2298"/>
    </location>
</feature>
<evidence type="ECO:0000256" key="2">
    <source>
        <dbReference type="ARBA" id="ARBA00022723"/>
    </source>
</evidence>
<feature type="compositionally biased region" description="Basic and acidic residues" evidence="14">
    <location>
        <begin position="1416"/>
        <end position="1443"/>
    </location>
</feature>
<feature type="compositionally biased region" description="Polar residues" evidence="14">
    <location>
        <begin position="2267"/>
        <end position="2290"/>
    </location>
</feature>
<dbReference type="InterPro" id="IPR051968">
    <property type="entry name" value="ZnFinger_Homeobox_TR"/>
</dbReference>
<feature type="compositionally biased region" description="Polar residues" evidence="14">
    <location>
        <begin position="1943"/>
        <end position="1954"/>
    </location>
</feature>
<dbReference type="GO" id="GO:0000978">
    <property type="term" value="F:RNA polymerase II cis-regulatory region sequence-specific DNA binding"/>
    <property type="evidence" value="ECO:0007669"/>
    <property type="project" value="TreeGrafter"/>
</dbReference>
<evidence type="ECO:0000259" key="16">
    <source>
        <dbReference type="PROSITE" id="PS50157"/>
    </source>
</evidence>
<keyword evidence="3" id="KW-0677">Repeat</keyword>
<dbReference type="InterPro" id="IPR009057">
    <property type="entry name" value="Homeodomain-like_sf"/>
</dbReference>
<feature type="compositionally biased region" description="Low complexity" evidence="14">
    <location>
        <begin position="1618"/>
        <end position="1644"/>
    </location>
</feature>
<reference evidence="17" key="1">
    <citation type="submission" date="2014-05" db="EMBL/GenBank/DDBJ databases">
        <authorList>
            <person name="Chronopoulou M."/>
        </authorList>
    </citation>
    <scope>NUCLEOTIDE SEQUENCE</scope>
    <source>
        <tissue evidence="17">Whole organism</tissue>
    </source>
</reference>
<feature type="compositionally biased region" description="Low complexity" evidence="14">
    <location>
        <begin position="1281"/>
        <end position="1299"/>
    </location>
</feature>
<dbReference type="Pfam" id="PF00096">
    <property type="entry name" value="zf-C2H2"/>
    <property type="match status" value="1"/>
</dbReference>
<feature type="DNA-binding region" description="Homeobox" evidence="12">
    <location>
        <begin position="2711"/>
        <end position="2770"/>
    </location>
</feature>
<keyword evidence="10 12" id="KW-0539">Nucleus</keyword>
<evidence type="ECO:0000256" key="10">
    <source>
        <dbReference type="ARBA" id="ARBA00023242"/>
    </source>
</evidence>
<feature type="region of interest" description="Disordered" evidence="14">
    <location>
        <begin position="2086"/>
        <end position="2143"/>
    </location>
</feature>
<feature type="compositionally biased region" description="Low complexity" evidence="14">
    <location>
        <begin position="1598"/>
        <end position="1611"/>
    </location>
</feature>
<dbReference type="PROSITE" id="PS50157">
    <property type="entry name" value="ZINC_FINGER_C2H2_2"/>
    <property type="match status" value="6"/>
</dbReference>
<keyword evidence="9" id="KW-0804">Transcription</keyword>
<feature type="compositionally biased region" description="Low complexity" evidence="14">
    <location>
        <begin position="1"/>
        <end position="21"/>
    </location>
</feature>
<feature type="domain" description="C2H2-type" evidence="16">
    <location>
        <begin position="485"/>
        <end position="514"/>
    </location>
</feature>
<feature type="compositionally biased region" description="Low complexity" evidence="14">
    <location>
        <begin position="965"/>
        <end position="998"/>
    </location>
</feature>
<keyword evidence="5" id="KW-0862">Zinc</keyword>
<dbReference type="PROSITE" id="PS00027">
    <property type="entry name" value="HOMEOBOX_1"/>
    <property type="match status" value="2"/>
</dbReference>
<dbReference type="GO" id="GO:0008270">
    <property type="term" value="F:zinc ion binding"/>
    <property type="evidence" value="ECO:0007669"/>
    <property type="project" value="UniProtKB-KW"/>
</dbReference>
<feature type="region of interest" description="Disordered" evidence="14">
    <location>
        <begin position="1543"/>
        <end position="1658"/>
    </location>
</feature>
<dbReference type="GO" id="GO:0000981">
    <property type="term" value="F:DNA-binding transcription factor activity, RNA polymerase II-specific"/>
    <property type="evidence" value="ECO:0007669"/>
    <property type="project" value="InterPro"/>
</dbReference>
<feature type="region of interest" description="Disordered" evidence="14">
    <location>
        <begin position="1966"/>
        <end position="2032"/>
    </location>
</feature>
<feature type="domain" description="C2H2-type" evidence="16">
    <location>
        <begin position="2221"/>
        <end position="2248"/>
    </location>
</feature>
<evidence type="ECO:0000256" key="12">
    <source>
        <dbReference type="PROSITE-ProRule" id="PRU00108"/>
    </source>
</evidence>
<evidence type="ECO:0000256" key="8">
    <source>
        <dbReference type="ARBA" id="ARBA00023155"/>
    </source>
</evidence>
<dbReference type="Pfam" id="PF24056">
    <property type="entry name" value="zf-C2H2_ZFHX3"/>
    <property type="match status" value="1"/>
</dbReference>
<feature type="DNA-binding region" description="Homeobox" evidence="12">
    <location>
        <begin position="2138"/>
        <end position="2197"/>
    </location>
</feature>
<sequence>MSEISNINNTTTNNNNNGSTNPQQEPQQHSSNNDETSSSSEEKRPEDEGNNSASKFCEDVAKFDGRIVYNPDGSAYIIDGDDDDNASIHCQEGSIIEKRSGSETGDREHNVYPQIAKAIYVHQNRTQQSYEEDTKSPLIHSYRVYSLRGSHEKNCNQEEDPEETLKKAGFGGAVTVPIKPILMCFICKLSFGFAKSFINHCSSDHALELREEERNILDIKNSSAIIQIVGKDKSPIVSFLEPDLKKEEDTKKRFCKEMDAPSSLSDPQRMLSPSAIKGILSAALSNAAAAAAAAAAASNGPTDGESPHPMEFPPHFPPSSFLDSLSPSVRNSLLEMNRQANNGRSSISPVTSNSLSCSPSPSLPQLPPGFGVPLTTNANMLQGTTIGACPDHVNGRPTGVECGKCDLILKASHMPGGLAWNAARNSCKTLKCPKCNWHYKYQETLDIHMKEKHPENETTCIYCITGQQHPRLARGETYTCGYKPYRCEVCNYSTTTKGNLSIHMQSDKHLNNMQELQNGGVVSTPDGNNKQIPSSVGGPLGGSPLIPKQKPSWRCDVCNYETNVARNLRIHMTSEKHTHNIMVLQQNVKQMQQLSGGGPPPPPPPHPLMFGPGGLPDPQMLQLQLASGTPPFNPDAKQQQQQQQPEAAMADLAYFQAVMMQMMTGGQFPPGPVPPEFSGSPNSPMNEEAMEPPPEPADPNPKYLYTCCVCREFGADNLELLSQHLTLDRTKTREHEVSLVIGGNYICKLCSYKTNLKANFQLHCKTDKHLQRLNHVNHIKEGGPSNEWRLKFLNVTNPVQLRCNACDYYTNSLHKLQLHTANQRHEISTVLFAHLKLSENGIPEERRSYSCSLCKFESPGKTGLMVHVRSIKHLQMEQIHQLQKKSEGNMSNTEIGEIFQVLETIPESSLEEVQERSESIRTLPSTSNPGNNTSNTSSFSTTGNSDESKGSDSDGRIQRQSPLHSSISNTTTTTSSSFNSTASTYNNNNNSSSISSSSNKEEKVYNPSKKQNPTPCPLCQEPFQEYSTLEAHVASIHSVNSEGLQRLLLLMEGSHWLNNNQNNRSSSSSSLIEEDSSKGMDTSEDKTDDLLIDDDSEKKGSSSSPSAISRKTDKGPNNYPLEKYLDPNRPYKCDVCKESFTQKNILLVHYNSVSHLHKLKRTMTGKPESLSALSSPNEPLPAGTALEAALGNIMNKQKDIDDEVKPFKCNICKVAYSQGSTLDIHIRSLLHQNRASKLQELALTGQIDLSKPLIEQPESSKISPLLADRKIIQDSSMSPKSLNSSGNSNQISSPNNINSAESPRSSPLTHIPPPFYNPPVSSSVQKSLNDLFLPKGGHVGNESFTSQQQQIAKLLQAFPGLASPNSSFNDEKSCGFSFASLSPDNNKKSSHVLKNLLQNYGFELVMQFNEYHQRRRLEEEERRRKKEAEEAASSRDRTSKSDEESLPAPKRARKDDYNKSEPSTFISSNKKEYDEGAEQRSEETQKIPSSNALPELKKSICPICKKEFSSIWVLKAHSEEIHKDAVPSEFLEKFVEEFKSNLEKKDGDKVTPTSTASTSVTHLEKISPIKDQIPSSFLTPEKSMDEGFPSSTSGIHLPETSTPKSRSSTPSIAAPVDSDSLSHNNSNNNNNSMNSHNNNYGNSSTLSQHQNPIPTSTPDMQTVLQQAMLSSSTNSGINPMMLQMAQLQGMNPLIAMNLHPPLIPPAMLSNGNSGGEGGSPGVGSDRVNLLSQLQNSFPGMMDPHAHLLNQLGFDPKLIMKPGSDSSLLMDLKKQMPGGIDPKLLSMFVSSASKDGGTGASPFPPLPPNHLLNMRLDPKLMSNQPGPDPKLLLQLAQGLDPSKLLPGSVANASQIQSGLGSDQSLAMNSSKANTVFQQPEQQKRARTRITDEQLKVLRSNFDINNSPTEAATTKMSQQTGLPPKVIKHWFRNTLFKERQRNKDSPYNFNNPPSTMLNLEEYEKTGESKVTTLNVDEQKKYSPPCSERRISTGGELDDSSKPVNDEPRGSPALTTPLSTPSSTCTTPNSGSDILRVKKEEHLKKETDDVEAPPVSSSSLTLSNILGSQMNNSHPANFLTSPFSNFGGGGGGSGSGSNNSPLGGGSSGFPDFLNPLGNMMPDKSGSRSRSPSGGSSHNQGKRANRTRFTDYQIKVLQEFFENNAYPKDDDLEYLSKLLSLSPRVIVVWFQNARQKARKIYENQPPIDPTEDGAGRFTRTPGLNYQCKKCLLVFQRYYELIRHQKQHCFKEEDAKRSAQAQKAAAQAAAQFSGQSPNNFNVNNSTHSEDSNSSGGVAPLDRSCIESPMFNQSSLVSDNNHRSFDASEDWPGENNFSMFRGKEEEKKITPSMFDQLIREDPFSKFVNRQSSPSSNFSGGGGVGSGLFPNYPPVTSTPFGMSNRDRDSDDVDTESIDSSPSSSKRKLSEDGDFLDDKDEAGQPRDKRLRTTILPEQLDFLYQKYQVESNPSRKMLEQIANEVGLRKRVVQVWFQNTRARERKGQFRAHQQVINKRCPYCPALFKVRSALESHLATKHSDQYTRGEINIDALPDAEGGPPSIDEGDSRSILGHPLTPTSSISGGGPIGGGGSDLEVSMRKYYEDTMKRYMNDLQSNKRTPPLPNVSSSSSLHHTDVHVEASLPSSNHHSNSNQALDLTGPALDLSGGGPKSENADSWDEGSENQLDTNHSYDDVDGEEMSSPGDAQIFRNGDSSMAASKRFRTQMSSLQVKMMKSIFTFYKTPTMNECSELGRQIGLQKRVVQVWFQNARAKEKKARLLLQQATGVEPDSPPLPTECSVCNFKFTQQIMLQDHIFHKSHQDNVKIAITEGRYNPESPGYSLNQVLLSLSDGKQGLCEEKNDSTPPPSGLNNSDPQNNTSPPISPSHISSKHSTSLPDNNNPGPHLPQSSAGNRDEMEKTLMQQLYGVGHGISSYPTGVATANPFLHPAMFSATGK</sequence>
<proteinExistence type="predicted"/>
<dbReference type="SMART" id="SM00389">
    <property type="entry name" value="HOX"/>
    <property type="match status" value="4"/>
</dbReference>
<dbReference type="InterPro" id="IPR003604">
    <property type="entry name" value="Matrin/U1-like-C_Znf_C2H2"/>
</dbReference>
<feature type="compositionally biased region" description="Low complexity" evidence="14">
    <location>
        <begin position="1550"/>
        <end position="1561"/>
    </location>
</feature>
<dbReference type="SUPFAM" id="SSF46689">
    <property type="entry name" value="Homeodomain-like"/>
    <property type="match status" value="4"/>
</dbReference>
<feature type="region of interest" description="Disordered" evidence="14">
    <location>
        <begin position="2847"/>
        <end position="2904"/>
    </location>
</feature>
<feature type="compositionally biased region" description="Polar residues" evidence="14">
    <location>
        <begin position="1645"/>
        <end position="1658"/>
    </location>
</feature>
<dbReference type="CDD" id="cd00086">
    <property type="entry name" value="homeodomain"/>
    <property type="match status" value="4"/>
</dbReference>
<evidence type="ECO:0000259" key="15">
    <source>
        <dbReference type="PROSITE" id="PS50071"/>
    </source>
</evidence>
<feature type="compositionally biased region" description="Low complexity" evidence="14">
    <location>
        <begin position="1059"/>
        <end position="1070"/>
    </location>
</feature>
<dbReference type="SMART" id="SM00451">
    <property type="entry name" value="ZnF_U1"/>
    <property type="match status" value="6"/>
</dbReference>
<feature type="DNA-binding region" description="Homeobox" evidence="12">
    <location>
        <begin position="2439"/>
        <end position="2498"/>
    </location>
</feature>
<feature type="compositionally biased region" description="Low complexity" evidence="14">
    <location>
        <begin position="2124"/>
        <end position="2133"/>
    </location>
</feature>
<feature type="region of interest" description="Disordered" evidence="14">
    <location>
        <begin position="1059"/>
        <end position="1124"/>
    </location>
</feature>
<dbReference type="PROSITE" id="PS50071">
    <property type="entry name" value="HOMEOBOX_2"/>
    <property type="match status" value="4"/>
</dbReference>
<feature type="region of interest" description="Disordered" evidence="14">
    <location>
        <begin position="1276"/>
        <end position="1322"/>
    </location>
</feature>
<feature type="domain" description="C2H2-type" evidence="16">
    <location>
        <begin position="1499"/>
        <end position="1527"/>
    </location>
</feature>
<feature type="compositionally biased region" description="Basic and acidic residues" evidence="14">
    <location>
        <begin position="1075"/>
        <end position="1089"/>
    </location>
</feature>
<dbReference type="PANTHER" id="PTHR45891:SF3">
    <property type="entry name" value="ZINC FINGER PROTEIN 2"/>
    <property type="match status" value="1"/>
</dbReference>
<feature type="domain" description="Homeobox" evidence="15">
    <location>
        <begin position="2136"/>
        <end position="2196"/>
    </location>
</feature>
<feature type="region of interest" description="Disordered" evidence="14">
    <location>
        <begin position="2543"/>
        <end position="2585"/>
    </location>
</feature>
<dbReference type="OrthoDB" id="6417226at2759"/>
<feature type="domain" description="Homeobox" evidence="15">
    <location>
        <begin position="1879"/>
        <end position="1939"/>
    </location>
</feature>
<evidence type="ECO:0000313" key="17">
    <source>
        <dbReference type="EMBL" id="CDW21234.1"/>
    </source>
</evidence>
<feature type="region of interest" description="Disordered" evidence="14">
    <location>
        <begin position="627"/>
        <end position="647"/>
    </location>
</feature>
<feature type="compositionally biased region" description="Low complexity" evidence="14">
    <location>
        <begin position="2871"/>
        <end position="2887"/>
    </location>
</feature>
<dbReference type="PANTHER" id="PTHR45891">
    <property type="entry name" value="ZINC FINGER HOMEOBOX PROTEIN"/>
    <property type="match status" value="1"/>
</dbReference>
<evidence type="ECO:0000256" key="5">
    <source>
        <dbReference type="ARBA" id="ARBA00022833"/>
    </source>
</evidence>
<evidence type="ECO:0000256" key="1">
    <source>
        <dbReference type="ARBA" id="ARBA00004123"/>
    </source>
</evidence>
<evidence type="ECO:0000256" key="4">
    <source>
        <dbReference type="ARBA" id="ARBA00022771"/>
    </source>
</evidence>
<feature type="compositionally biased region" description="Basic and acidic residues" evidence="14">
    <location>
        <begin position="1996"/>
        <end position="2006"/>
    </location>
</feature>
<evidence type="ECO:0000256" key="3">
    <source>
        <dbReference type="ARBA" id="ARBA00022737"/>
    </source>
</evidence>
<dbReference type="FunFam" id="1.10.10.60:FF:000080">
    <property type="entry name" value="Zinc finger homeobox protein 2"/>
    <property type="match status" value="1"/>
</dbReference>
<feature type="region of interest" description="Disordered" evidence="14">
    <location>
        <begin position="2634"/>
        <end position="2696"/>
    </location>
</feature>
<dbReference type="SMART" id="SM00355">
    <property type="entry name" value="ZnF_C2H2"/>
    <property type="match status" value="14"/>
</dbReference>
<evidence type="ECO:0000256" key="13">
    <source>
        <dbReference type="RuleBase" id="RU000682"/>
    </source>
</evidence>
<feature type="DNA-binding region" description="Homeobox" evidence="12">
    <location>
        <begin position="1881"/>
        <end position="1940"/>
    </location>
</feature>
<comment type="subcellular location">
    <subcellularLocation>
        <location evidence="1 12 13">Nucleus</location>
    </subcellularLocation>
</comment>
<keyword evidence="4 11" id="KW-0863">Zinc-finger</keyword>